<protein>
    <submittedName>
        <fullName evidence="1">Uncharacterized protein</fullName>
    </submittedName>
</protein>
<accession>A0A415SRD9</accession>
<evidence type="ECO:0000313" key="1">
    <source>
        <dbReference type="EMBL" id="RHM91742.1"/>
    </source>
</evidence>
<sequence>MCDENRLVRIFGDKYKHNSLINEKLGKKNVNVLFFRQKNKRTYFYKKKYSRPNLLSFCSSV</sequence>
<dbReference type="EMBL" id="QRQK01000051">
    <property type="protein sequence ID" value="RHM91742.1"/>
    <property type="molecule type" value="Genomic_DNA"/>
</dbReference>
<gene>
    <name evidence="1" type="ORF">DWZ34_16740</name>
</gene>
<name>A0A415SRD9_9BACT</name>
<reference evidence="1 2" key="1">
    <citation type="submission" date="2018-08" db="EMBL/GenBank/DDBJ databases">
        <title>A genome reference for cultivated species of the human gut microbiota.</title>
        <authorList>
            <person name="Zou Y."/>
            <person name="Xue W."/>
            <person name="Luo G."/>
        </authorList>
    </citation>
    <scope>NUCLEOTIDE SEQUENCE [LARGE SCALE GENOMIC DNA]</scope>
    <source>
        <strain evidence="1 2">AF31-28B-AC</strain>
    </source>
</reference>
<comment type="caution">
    <text evidence="1">The sequence shown here is derived from an EMBL/GenBank/DDBJ whole genome shotgun (WGS) entry which is preliminary data.</text>
</comment>
<evidence type="ECO:0000313" key="2">
    <source>
        <dbReference type="Proteomes" id="UP000285109"/>
    </source>
</evidence>
<dbReference type="AlphaFoldDB" id="A0A415SRD9"/>
<organism evidence="1 2">
    <name type="scientific">Phocaeicola plebeius</name>
    <dbReference type="NCBI Taxonomy" id="310297"/>
    <lineage>
        <taxon>Bacteria</taxon>
        <taxon>Pseudomonadati</taxon>
        <taxon>Bacteroidota</taxon>
        <taxon>Bacteroidia</taxon>
        <taxon>Bacteroidales</taxon>
        <taxon>Bacteroidaceae</taxon>
        <taxon>Phocaeicola</taxon>
    </lineage>
</organism>
<dbReference type="Proteomes" id="UP000285109">
    <property type="component" value="Unassembled WGS sequence"/>
</dbReference>
<proteinExistence type="predicted"/>